<dbReference type="Proteomes" id="UP000245609">
    <property type="component" value="Unassembled WGS sequence"/>
</dbReference>
<dbReference type="PANTHER" id="PTHR13832">
    <property type="entry name" value="PROTEIN PHOSPHATASE 2C"/>
    <property type="match status" value="1"/>
</dbReference>
<dbReference type="PROSITE" id="PS51746">
    <property type="entry name" value="PPM_2"/>
    <property type="match status" value="1"/>
</dbReference>
<feature type="domain" description="PPM-type phosphatase" evidence="6">
    <location>
        <begin position="172"/>
        <end position="579"/>
    </location>
</feature>
<dbReference type="Gene3D" id="3.60.40.10">
    <property type="entry name" value="PPM-type phosphatase domain"/>
    <property type="match status" value="1"/>
</dbReference>
<organism evidence="7 8">
    <name type="scientific">Smittium megazygosporum</name>
    <dbReference type="NCBI Taxonomy" id="133381"/>
    <lineage>
        <taxon>Eukaryota</taxon>
        <taxon>Fungi</taxon>
        <taxon>Fungi incertae sedis</taxon>
        <taxon>Zoopagomycota</taxon>
        <taxon>Kickxellomycotina</taxon>
        <taxon>Harpellomycetes</taxon>
        <taxon>Harpellales</taxon>
        <taxon>Legeriomycetaceae</taxon>
        <taxon>Smittium</taxon>
    </lineage>
</organism>
<dbReference type="InterPro" id="IPR015655">
    <property type="entry name" value="PP2C"/>
</dbReference>
<keyword evidence="1" id="KW-0479">Metal-binding</keyword>
<evidence type="ECO:0000313" key="7">
    <source>
        <dbReference type="EMBL" id="PVU89869.1"/>
    </source>
</evidence>
<dbReference type="GO" id="GO:0004741">
    <property type="term" value="F:[pyruvate dehydrogenase (acetyl-transferring)]-phosphatase activity"/>
    <property type="evidence" value="ECO:0007669"/>
    <property type="project" value="TreeGrafter"/>
</dbReference>
<dbReference type="InterPro" id="IPR001932">
    <property type="entry name" value="PPM-type_phosphatase-like_dom"/>
</dbReference>
<evidence type="ECO:0000256" key="2">
    <source>
        <dbReference type="ARBA" id="ARBA00022801"/>
    </source>
</evidence>
<evidence type="ECO:0000256" key="1">
    <source>
        <dbReference type="ARBA" id="ARBA00022723"/>
    </source>
</evidence>
<evidence type="ECO:0000256" key="4">
    <source>
        <dbReference type="RuleBase" id="RU003465"/>
    </source>
</evidence>
<dbReference type="OrthoDB" id="420076at2759"/>
<dbReference type="PROSITE" id="PS01032">
    <property type="entry name" value="PPM_1"/>
    <property type="match status" value="1"/>
</dbReference>
<dbReference type="SUPFAM" id="SSF81606">
    <property type="entry name" value="PP2C-like"/>
    <property type="match status" value="1"/>
</dbReference>
<dbReference type="EMBL" id="MBFS01003012">
    <property type="protein sequence ID" value="PVU89869.1"/>
    <property type="molecule type" value="Genomic_DNA"/>
</dbReference>
<feature type="region of interest" description="Disordered" evidence="5">
    <location>
        <begin position="504"/>
        <end position="525"/>
    </location>
</feature>
<dbReference type="AlphaFoldDB" id="A0A2T9YC32"/>
<name>A0A2T9YC32_9FUNG</name>
<evidence type="ECO:0000256" key="3">
    <source>
        <dbReference type="ARBA" id="ARBA00022912"/>
    </source>
</evidence>
<dbReference type="CDD" id="cd00143">
    <property type="entry name" value="PP2Cc"/>
    <property type="match status" value="1"/>
</dbReference>
<dbReference type="Pfam" id="PF00481">
    <property type="entry name" value="PP2C"/>
    <property type="match status" value="1"/>
</dbReference>
<comment type="similarity">
    <text evidence="4">Belongs to the PP2C family.</text>
</comment>
<dbReference type="GO" id="GO:0005739">
    <property type="term" value="C:mitochondrion"/>
    <property type="evidence" value="ECO:0007669"/>
    <property type="project" value="TreeGrafter"/>
</dbReference>
<keyword evidence="3 4" id="KW-0904">Protein phosphatase</keyword>
<feature type="compositionally biased region" description="Basic and acidic residues" evidence="5">
    <location>
        <begin position="504"/>
        <end position="519"/>
    </location>
</feature>
<protein>
    <recommendedName>
        <fullName evidence="6">PPM-type phosphatase domain-containing protein</fullName>
    </recommendedName>
</protein>
<proteinExistence type="inferred from homology"/>
<dbReference type="PANTHER" id="PTHR13832:SF792">
    <property type="entry name" value="GM14286P"/>
    <property type="match status" value="1"/>
</dbReference>
<keyword evidence="8" id="KW-1185">Reference proteome</keyword>
<sequence>MNFEGKRPHYRIPVSSSLKEQDLIFRNYSSSKGGVSGNEKKLSREAGVPSGHDKEKDGRKSYWKIIALITCTAAGITYFSYGRTLQQELGKSPINMDELNSSIIEKREHNFEVLQGSGGKKGSKHVKKNADKLVVLTDYEVDAIFARNENASCIRAEPARTGGGSGEIPYGQVKWYSNQIPSNSPIEDYISYKRVEHNKHFFGVFDGHAGYRCAETISSELPNLLSDSYEVIEQVLNNGFETKKGANKTQEDRIKEMVSVFSDSNKKSLRENKDSIALTSTYILMDEKLVKDNLHKFMGLYKSELNGNENSMSLEKQTEMLKDADNLLGPAVSGSCAIGLVLDAEAGKLTVANTGDSRAIIGRYNEGSGTYKAIPLSEDQTANGNRKEYERMIREHPSESSTVIMRGRVLGGLMPTRAFGDSRYKWPIEVQNMLFPMLYQNGHRYATSPRNYFTPPYVTARPTLVVHELIPSDKFIVIATDGLFDRLENSEIVEFVGSELLKNSKEQKQGQKQQQKGEGEEGEGNVASKVIKFSLSRDDSNVKKLLANKDQKLANLLLSIPSPFSRSLRDDISVYVIVL</sequence>
<feature type="region of interest" description="Disordered" evidence="5">
    <location>
        <begin position="31"/>
        <end position="56"/>
    </location>
</feature>
<dbReference type="STRING" id="133381.A0A2T9YC32"/>
<reference evidence="7 8" key="1">
    <citation type="journal article" date="2018" name="MBio">
        <title>Comparative Genomics Reveals the Core Gene Toolbox for the Fungus-Insect Symbiosis.</title>
        <authorList>
            <person name="Wang Y."/>
            <person name="Stata M."/>
            <person name="Wang W."/>
            <person name="Stajich J.E."/>
            <person name="White M.M."/>
            <person name="Moncalvo J.M."/>
        </authorList>
    </citation>
    <scope>NUCLEOTIDE SEQUENCE [LARGE SCALE GENOMIC DNA]</scope>
    <source>
        <strain evidence="7 8">SC-DP-2</strain>
    </source>
</reference>
<evidence type="ECO:0000313" key="8">
    <source>
        <dbReference type="Proteomes" id="UP000245609"/>
    </source>
</evidence>
<gene>
    <name evidence="7" type="ORF">BB560_006264</name>
</gene>
<evidence type="ECO:0000256" key="5">
    <source>
        <dbReference type="SAM" id="MobiDB-lite"/>
    </source>
</evidence>
<dbReference type="InterPro" id="IPR000222">
    <property type="entry name" value="PP2C_BS"/>
</dbReference>
<keyword evidence="2 4" id="KW-0378">Hydrolase</keyword>
<dbReference type="InterPro" id="IPR036457">
    <property type="entry name" value="PPM-type-like_dom_sf"/>
</dbReference>
<accession>A0A2T9YC32</accession>
<dbReference type="SMART" id="SM00332">
    <property type="entry name" value="PP2Cc"/>
    <property type="match status" value="1"/>
</dbReference>
<evidence type="ECO:0000259" key="6">
    <source>
        <dbReference type="PROSITE" id="PS51746"/>
    </source>
</evidence>
<dbReference type="GO" id="GO:0046872">
    <property type="term" value="F:metal ion binding"/>
    <property type="evidence" value="ECO:0007669"/>
    <property type="project" value="UniProtKB-KW"/>
</dbReference>
<comment type="caution">
    <text evidence="7">The sequence shown here is derived from an EMBL/GenBank/DDBJ whole genome shotgun (WGS) entry which is preliminary data.</text>
</comment>